<dbReference type="EMBL" id="PP819608">
    <property type="protein sequence ID" value="XCD09741.1"/>
    <property type="molecule type" value="Genomic_DNA"/>
</dbReference>
<name>A0AAU8BED0_9CAUD</name>
<sequence>MKIKHVIEELKKLDPEKDLYVEANRELGLVTGLITDPIGDAVLVDWERPLERHRYDLSRRFKQGRGQ</sequence>
<evidence type="ECO:0000313" key="1">
    <source>
        <dbReference type="EMBL" id="XCD09741.1"/>
    </source>
</evidence>
<gene>
    <name evidence="1" type="ORF">Adastra196</name>
</gene>
<organism evidence="1">
    <name type="scientific">Bacillus phage Adastra</name>
    <dbReference type="NCBI Taxonomy" id="3143958"/>
    <lineage>
        <taxon>Viruses</taxon>
        <taxon>Duplodnaviria</taxon>
        <taxon>Heunggongvirae</taxon>
        <taxon>Uroviricota</taxon>
        <taxon>Caudoviricetes</taxon>
        <taxon>Herelleviridae</taxon>
        <taxon>Spounavirinae</taxon>
        <taxon>Okubovirus</taxon>
    </lineage>
</organism>
<reference evidence="1" key="1">
    <citation type="submission" date="2024-05" db="EMBL/GenBank/DDBJ databases">
        <authorList>
            <person name="Herbig A.F."/>
            <person name="Pendergrass E.L."/>
        </authorList>
    </citation>
    <scope>NUCLEOTIDE SEQUENCE</scope>
</reference>
<protein>
    <submittedName>
        <fullName evidence="1">Uncharacterized protein</fullName>
    </submittedName>
</protein>
<proteinExistence type="predicted"/>
<accession>A0AAU8BED0</accession>